<dbReference type="EMBL" id="JACEIK010002758">
    <property type="protein sequence ID" value="MCD9638696.1"/>
    <property type="molecule type" value="Genomic_DNA"/>
</dbReference>
<evidence type="ECO:0000313" key="1">
    <source>
        <dbReference type="EMBL" id="MCD9638696.1"/>
    </source>
</evidence>
<accession>A0ABS8UV73</accession>
<reference evidence="1 2" key="1">
    <citation type="journal article" date="2021" name="BMC Genomics">
        <title>Datura genome reveals duplications of psychoactive alkaloid biosynthetic genes and high mutation rate following tissue culture.</title>
        <authorList>
            <person name="Rajewski A."/>
            <person name="Carter-House D."/>
            <person name="Stajich J."/>
            <person name="Litt A."/>
        </authorList>
    </citation>
    <scope>NUCLEOTIDE SEQUENCE [LARGE SCALE GENOMIC DNA]</scope>
    <source>
        <strain evidence="1">AR-01</strain>
    </source>
</reference>
<comment type="caution">
    <text evidence="1">The sequence shown here is derived from an EMBL/GenBank/DDBJ whole genome shotgun (WGS) entry which is preliminary data.</text>
</comment>
<name>A0ABS8UV73_DATST</name>
<proteinExistence type="predicted"/>
<evidence type="ECO:0000313" key="2">
    <source>
        <dbReference type="Proteomes" id="UP000823775"/>
    </source>
</evidence>
<organism evidence="1 2">
    <name type="scientific">Datura stramonium</name>
    <name type="common">Jimsonweed</name>
    <name type="synonym">Common thornapple</name>
    <dbReference type="NCBI Taxonomy" id="4076"/>
    <lineage>
        <taxon>Eukaryota</taxon>
        <taxon>Viridiplantae</taxon>
        <taxon>Streptophyta</taxon>
        <taxon>Embryophyta</taxon>
        <taxon>Tracheophyta</taxon>
        <taxon>Spermatophyta</taxon>
        <taxon>Magnoliopsida</taxon>
        <taxon>eudicotyledons</taxon>
        <taxon>Gunneridae</taxon>
        <taxon>Pentapetalae</taxon>
        <taxon>asterids</taxon>
        <taxon>lamiids</taxon>
        <taxon>Solanales</taxon>
        <taxon>Solanaceae</taxon>
        <taxon>Solanoideae</taxon>
        <taxon>Datureae</taxon>
        <taxon>Datura</taxon>
    </lineage>
</organism>
<gene>
    <name evidence="1" type="ORF">HAX54_022820</name>
</gene>
<protein>
    <submittedName>
        <fullName evidence="1">Uncharacterized protein</fullName>
    </submittedName>
</protein>
<keyword evidence="2" id="KW-1185">Reference proteome</keyword>
<sequence length="188" mass="21526">MLNRVLQNQEEEEATLRNKTNVVSAHKESFQSNCHMSRIFDQDKQSTINFDDSLESNEEESFGYRLEITTRSGKVLHTRSDIPMEEEINFKEELCSNIGLAHEKVIDDTSIKEVDEKPKEFSCISVLDELDDMEEMLDPNKEKGDSEGVLATILGTHDLIEVMKEHGEAVKSLEGLVYYSCYKRVTIT</sequence>
<dbReference type="Proteomes" id="UP000823775">
    <property type="component" value="Unassembled WGS sequence"/>
</dbReference>